<dbReference type="Pfam" id="PF01022">
    <property type="entry name" value="HTH_5"/>
    <property type="match status" value="1"/>
</dbReference>
<dbReference type="SUPFAM" id="SSF46785">
    <property type="entry name" value="Winged helix' DNA-binding domain"/>
    <property type="match status" value="1"/>
</dbReference>
<evidence type="ECO:0000313" key="3">
    <source>
        <dbReference type="EMBL" id="MBA2881859.1"/>
    </source>
</evidence>
<dbReference type="PANTHER" id="PTHR43428">
    <property type="entry name" value="ARSENATE REDUCTASE"/>
    <property type="match status" value="1"/>
</dbReference>
<keyword evidence="1" id="KW-0059">Arsenical resistance</keyword>
<dbReference type="Proteomes" id="UP000525298">
    <property type="component" value="Unassembled WGS sequence"/>
</dbReference>
<protein>
    <submittedName>
        <fullName evidence="3">Thioredoxin type arsenate reductase</fullName>
    </submittedName>
</protein>
<sequence>MESGENIDSITVDDISGIARALSEPVRVRMLMCLKGGPLSLYHFTEIFKMAPSTLSKHLHILESAGLLVAVRHGRWRLYQWQGQDAEQTIRALLAWLGQAVLKDPVLEDDAARRAVAVQATPVPVPQNDIIRVLFLCSGNSCRSQMAEALLSKRAGPAFEVSSAGTAPREIPPLTVTVMDEIGIDIRDQKPKSVMEYIGTTYFDYLITVCPMAEQQTPVFPGVSRRLHWPVPDPAEEAKGSEEEKKQVFRQVRDLLDEKIQDWLKQSGLRQEAGNKESL</sequence>
<reference evidence="3 4" key="1">
    <citation type="submission" date="2020-07" db="EMBL/GenBank/DDBJ databases">
        <title>Genomic Encyclopedia of Type Strains, Phase IV (KMG-IV): sequencing the most valuable type-strain genomes for metagenomic binning, comparative biology and taxonomic classification.</title>
        <authorList>
            <person name="Goeker M."/>
        </authorList>
    </citation>
    <scope>NUCLEOTIDE SEQUENCE [LARGE SCALE GENOMIC DNA]</scope>
    <source>
        <strain evidence="3 4">DSM 17721</strain>
    </source>
</reference>
<organism evidence="3 4">
    <name type="scientific">Desulfosalsimonas propionicica</name>
    <dbReference type="NCBI Taxonomy" id="332175"/>
    <lineage>
        <taxon>Bacteria</taxon>
        <taxon>Pseudomonadati</taxon>
        <taxon>Thermodesulfobacteriota</taxon>
        <taxon>Desulfobacteria</taxon>
        <taxon>Desulfobacterales</taxon>
        <taxon>Desulfosalsimonadaceae</taxon>
        <taxon>Desulfosalsimonas</taxon>
    </lineage>
</organism>
<evidence type="ECO:0000313" key="4">
    <source>
        <dbReference type="Proteomes" id="UP000525298"/>
    </source>
</evidence>
<evidence type="ECO:0000259" key="2">
    <source>
        <dbReference type="PROSITE" id="PS50987"/>
    </source>
</evidence>
<dbReference type="Gene3D" id="1.10.10.10">
    <property type="entry name" value="Winged helix-like DNA-binding domain superfamily/Winged helix DNA-binding domain"/>
    <property type="match status" value="1"/>
</dbReference>
<accession>A0A7W0CA41</accession>
<dbReference type="EMBL" id="JACDUS010000005">
    <property type="protein sequence ID" value="MBA2881859.1"/>
    <property type="molecule type" value="Genomic_DNA"/>
</dbReference>
<proteinExistence type="predicted"/>
<dbReference type="GO" id="GO:0003700">
    <property type="term" value="F:DNA-binding transcription factor activity"/>
    <property type="evidence" value="ECO:0007669"/>
    <property type="project" value="InterPro"/>
</dbReference>
<dbReference type="SMART" id="SM00226">
    <property type="entry name" value="LMWPc"/>
    <property type="match status" value="1"/>
</dbReference>
<dbReference type="SUPFAM" id="SSF52788">
    <property type="entry name" value="Phosphotyrosine protein phosphatases I"/>
    <property type="match status" value="1"/>
</dbReference>
<comment type="caution">
    <text evidence="3">The sequence shown here is derived from an EMBL/GenBank/DDBJ whole genome shotgun (WGS) entry which is preliminary data.</text>
</comment>
<dbReference type="InterPro" id="IPR036196">
    <property type="entry name" value="Ptyr_pPase_sf"/>
</dbReference>
<keyword evidence="4" id="KW-1185">Reference proteome</keyword>
<evidence type="ECO:0000256" key="1">
    <source>
        <dbReference type="ARBA" id="ARBA00022849"/>
    </source>
</evidence>
<dbReference type="SMART" id="SM00418">
    <property type="entry name" value="HTH_ARSR"/>
    <property type="match status" value="1"/>
</dbReference>
<dbReference type="Gene3D" id="3.40.50.2300">
    <property type="match status" value="1"/>
</dbReference>
<name>A0A7W0CA41_9BACT</name>
<dbReference type="PROSITE" id="PS50987">
    <property type="entry name" value="HTH_ARSR_2"/>
    <property type="match status" value="1"/>
</dbReference>
<dbReference type="PRINTS" id="PR00778">
    <property type="entry name" value="HTHARSR"/>
</dbReference>
<dbReference type="PANTHER" id="PTHR43428:SF1">
    <property type="entry name" value="ARSENATE REDUCTASE"/>
    <property type="match status" value="1"/>
</dbReference>
<dbReference type="Pfam" id="PF01451">
    <property type="entry name" value="LMWPc"/>
    <property type="match status" value="1"/>
</dbReference>
<dbReference type="CDD" id="cd00090">
    <property type="entry name" value="HTH_ARSR"/>
    <property type="match status" value="1"/>
</dbReference>
<dbReference type="InterPro" id="IPR023485">
    <property type="entry name" value="Ptyr_pPase"/>
</dbReference>
<dbReference type="GO" id="GO:0046685">
    <property type="term" value="P:response to arsenic-containing substance"/>
    <property type="evidence" value="ECO:0007669"/>
    <property type="project" value="UniProtKB-KW"/>
</dbReference>
<dbReference type="NCBIfam" id="NF033788">
    <property type="entry name" value="HTH_metalloreg"/>
    <property type="match status" value="1"/>
</dbReference>
<gene>
    <name evidence="3" type="ORF">HNR65_002190</name>
</gene>
<dbReference type="AlphaFoldDB" id="A0A7W0CA41"/>
<dbReference type="RefSeq" id="WP_220128361.1">
    <property type="nucleotide sequence ID" value="NZ_JACDUS010000005.1"/>
</dbReference>
<dbReference type="InterPro" id="IPR001845">
    <property type="entry name" value="HTH_ArsR_DNA-bd_dom"/>
</dbReference>
<dbReference type="CDD" id="cd16345">
    <property type="entry name" value="LMWP_ArsC"/>
    <property type="match status" value="1"/>
</dbReference>
<dbReference type="InterPro" id="IPR036390">
    <property type="entry name" value="WH_DNA-bd_sf"/>
</dbReference>
<dbReference type="InterPro" id="IPR036388">
    <property type="entry name" value="WH-like_DNA-bd_sf"/>
</dbReference>
<feature type="domain" description="HTH arsR-type" evidence="2">
    <location>
        <begin position="7"/>
        <end position="101"/>
    </location>
</feature>
<dbReference type="InterPro" id="IPR011991">
    <property type="entry name" value="ArsR-like_HTH"/>
</dbReference>